<organism evidence="1 2">
    <name type="scientific">Colocasia esculenta</name>
    <name type="common">Wild taro</name>
    <name type="synonym">Arum esculentum</name>
    <dbReference type="NCBI Taxonomy" id="4460"/>
    <lineage>
        <taxon>Eukaryota</taxon>
        <taxon>Viridiplantae</taxon>
        <taxon>Streptophyta</taxon>
        <taxon>Embryophyta</taxon>
        <taxon>Tracheophyta</taxon>
        <taxon>Spermatophyta</taxon>
        <taxon>Magnoliopsida</taxon>
        <taxon>Liliopsida</taxon>
        <taxon>Araceae</taxon>
        <taxon>Aroideae</taxon>
        <taxon>Colocasieae</taxon>
        <taxon>Colocasia</taxon>
    </lineage>
</organism>
<evidence type="ECO:0000313" key="2">
    <source>
        <dbReference type="Proteomes" id="UP000652761"/>
    </source>
</evidence>
<proteinExistence type="predicted"/>
<name>A0A843XBA7_COLES</name>
<dbReference type="EMBL" id="NMUH01007074">
    <property type="protein sequence ID" value="MQM16583.1"/>
    <property type="molecule type" value="Genomic_DNA"/>
</dbReference>
<sequence>MGIHGLRSAIVSGWRAVIRWSAGRWKFSFGSFSTSEAVLRSSLAARGGGRICFDLFILVDLVAVLGGI</sequence>
<accession>A0A843XBA7</accession>
<protein>
    <submittedName>
        <fullName evidence="1">Uncharacterized protein</fullName>
    </submittedName>
</protein>
<reference evidence="1" key="1">
    <citation type="submission" date="2017-07" db="EMBL/GenBank/DDBJ databases">
        <title>Taro Niue Genome Assembly and Annotation.</title>
        <authorList>
            <person name="Atibalentja N."/>
            <person name="Keating K."/>
            <person name="Fields C.J."/>
        </authorList>
    </citation>
    <scope>NUCLEOTIDE SEQUENCE</scope>
    <source>
        <strain evidence="1">Niue_2</strain>
        <tissue evidence="1">Leaf</tissue>
    </source>
</reference>
<gene>
    <name evidence="1" type="ORF">Taro_049542</name>
</gene>
<dbReference type="Proteomes" id="UP000652761">
    <property type="component" value="Unassembled WGS sequence"/>
</dbReference>
<comment type="caution">
    <text evidence="1">The sequence shown here is derived from an EMBL/GenBank/DDBJ whole genome shotgun (WGS) entry which is preliminary data.</text>
</comment>
<evidence type="ECO:0000313" key="1">
    <source>
        <dbReference type="EMBL" id="MQM16583.1"/>
    </source>
</evidence>
<dbReference type="AlphaFoldDB" id="A0A843XBA7"/>
<keyword evidence="2" id="KW-1185">Reference proteome</keyword>